<keyword evidence="1" id="KW-0998">Cell outer membrane</keyword>
<evidence type="ECO:0000256" key="1">
    <source>
        <dbReference type="PROSITE-ProRule" id="PRU01360"/>
    </source>
</evidence>
<feature type="domain" description="Peptidase M56" evidence="3">
    <location>
        <begin position="143"/>
        <end position="254"/>
    </location>
</feature>
<feature type="transmembrane region" description="Helical" evidence="2">
    <location>
        <begin position="172"/>
        <end position="189"/>
    </location>
</feature>
<comment type="caution">
    <text evidence="5">The sequence shown here is derived from an EMBL/GenBank/DDBJ whole genome shotgun (WGS) entry which is preliminary data.</text>
</comment>
<feature type="transmembrane region" description="Helical" evidence="2">
    <location>
        <begin position="264"/>
        <end position="283"/>
    </location>
</feature>
<evidence type="ECO:0000313" key="6">
    <source>
        <dbReference type="Proteomes" id="UP000294616"/>
    </source>
</evidence>
<comment type="similarity">
    <text evidence="1">Belongs to the TonB-dependent receptor family.</text>
</comment>
<dbReference type="InterPro" id="IPR039426">
    <property type="entry name" value="TonB-dep_rcpt-like"/>
</dbReference>
<evidence type="ECO:0000256" key="2">
    <source>
        <dbReference type="SAM" id="Phobius"/>
    </source>
</evidence>
<name>A0A4R1M4V5_9SPHI</name>
<dbReference type="OrthoDB" id="649093at2"/>
<dbReference type="Gene3D" id="2.170.130.10">
    <property type="entry name" value="TonB-dependent receptor, plug domain"/>
    <property type="match status" value="1"/>
</dbReference>
<dbReference type="Pfam" id="PF07715">
    <property type="entry name" value="Plug"/>
    <property type="match status" value="1"/>
</dbReference>
<dbReference type="PANTHER" id="PTHR34978:SF3">
    <property type="entry name" value="SLR0241 PROTEIN"/>
    <property type="match status" value="1"/>
</dbReference>
<evidence type="ECO:0000259" key="4">
    <source>
        <dbReference type="Pfam" id="PF07715"/>
    </source>
</evidence>
<keyword evidence="1" id="KW-1134">Transmembrane beta strand</keyword>
<keyword evidence="2" id="KW-1133">Transmembrane helix</keyword>
<dbReference type="GO" id="GO:0009279">
    <property type="term" value="C:cell outer membrane"/>
    <property type="evidence" value="ECO:0007669"/>
    <property type="project" value="UniProtKB-SubCell"/>
</dbReference>
<dbReference type="InterPro" id="IPR012910">
    <property type="entry name" value="Plug_dom"/>
</dbReference>
<feature type="domain" description="TonB-dependent receptor plug" evidence="4">
    <location>
        <begin position="325"/>
        <end position="366"/>
    </location>
</feature>
<dbReference type="InterPro" id="IPR037066">
    <property type="entry name" value="Plug_dom_sf"/>
</dbReference>
<dbReference type="InterPro" id="IPR008756">
    <property type="entry name" value="Peptidase_M56"/>
</dbReference>
<dbReference type="InterPro" id="IPR052173">
    <property type="entry name" value="Beta-lactam_resp_regulator"/>
</dbReference>
<accession>A0A4R1M4V5</accession>
<dbReference type="SUPFAM" id="SSF56935">
    <property type="entry name" value="Porins"/>
    <property type="match status" value="1"/>
</dbReference>
<dbReference type="PANTHER" id="PTHR34978">
    <property type="entry name" value="POSSIBLE SENSOR-TRANSDUCER PROTEIN BLAR"/>
    <property type="match status" value="1"/>
</dbReference>
<feature type="transmembrane region" description="Helical" evidence="2">
    <location>
        <begin position="6"/>
        <end position="25"/>
    </location>
</feature>
<sequence>MSELIIYLLKANIALTLLYLGYYFWLRDLTFYRSNRYYLLFTLIFSAVYPLINLRALLNKSLEIPAEVMTVLPDLNSFQFAQQGIEFNQIIDYLLWFSFVIVFLSLLIKLWGVLRIHLNSVQAHWTIYSYRKSQEDIAPFSFWKSIYLNPDKHGKDEFDKILKHEYIHIRQLHSLDTLIAEIALMLFWYNPVCWFIRQAIHENVEFITDQKVLATGIDKQNYQYSLLNISILPTGPALGNHFNIKSLKKRIKMMNKKQTSNKHLSKYVFILPIAIMGSLIFSFSNAEETIMPSTLSDNLIHVEGNMTAKQEQDSLTADKKPIGDGISENVLIFLDGIKISKEDLNKVDPEDIESMNVYKGESTLKKFGEEGKDGAIEITTKANKKK</sequence>
<evidence type="ECO:0000313" key="5">
    <source>
        <dbReference type="EMBL" id="TCK84763.1"/>
    </source>
</evidence>
<feature type="transmembrane region" description="Helical" evidence="2">
    <location>
        <begin position="222"/>
        <end position="243"/>
    </location>
</feature>
<gene>
    <name evidence="5" type="ORF">C8N28_0056</name>
</gene>
<keyword evidence="1 2" id="KW-0812">Transmembrane</keyword>
<feature type="transmembrane region" description="Helical" evidence="2">
    <location>
        <begin position="37"/>
        <end position="58"/>
    </location>
</feature>
<dbReference type="PROSITE" id="PS52016">
    <property type="entry name" value="TONB_DEPENDENT_REC_3"/>
    <property type="match status" value="1"/>
</dbReference>
<feature type="transmembrane region" description="Helical" evidence="2">
    <location>
        <begin position="93"/>
        <end position="114"/>
    </location>
</feature>
<dbReference type="CDD" id="cd07341">
    <property type="entry name" value="M56_BlaR1_MecR1_like"/>
    <property type="match status" value="1"/>
</dbReference>
<dbReference type="EMBL" id="SMGO01000001">
    <property type="protein sequence ID" value="TCK84763.1"/>
    <property type="molecule type" value="Genomic_DNA"/>
</dbReference>
<dbReference type="Pfam" id="PF05569">
    <property type="entry name" value="Peptidase_M56"/>
    <property type="match status" value="1"/>
</dbReference>
<reference evidence="5 6" key="1">
    <citation type="submission" date="2019-03" db="EMBL/GenBank/DDBJ databases">
        <title>Genomic Encyclopedia of Archaeal and Bacterial Type Strains, Phase II (KMG-II): from individual species to whole genera.</title>
        <authorList>
            <person name="Goeker M."/>
        </authorList>
    </citation>
    <scope>NUCLEOTIDE SEQUENCE [LARGE SCALE GENOMIC DNA]</scope>
    <source>
        <strain evidence="5 6">DSM 22554</strain>
    </source>
</reference>
<protein>
    <submittedName>
        <fullName evidence="5">Beta-lactamase regulating signal transducer with metallopeptidase domain</fullName>
    </submittedName>
</protein>
<keyword evidence="6" id="KW-1185">Reference proteome</keyword>
<evidence type="ECO:0000259" key="3">
    <source>
        <dbReference type="Pfam" id="PF05569"/>
    </source>
</evidence>
<keyword evidence="1 2" id="KW-0472">Membrane</keyword>
<proteinExistence type="inferred from homology"/>
<keyword evidence="1" id="KW-0813">Transport</keyword>
<dbReference type="Proteomes" id="UP000294616">
    <property type="component" value="Unassembled WGS sequence"/>
</dbReference>
<organism evidence="5 6">
    <name type="scientific">Albibacterium bauzanense</name>
    <dbReference type="NCBI Taxonomy" id="653929"/>
    <lineage>
        <taxon>Bacteria</taxon>
        <taxon>Pseudomonadati</taxon>
        <taxon>Bacteroidota</taxon>
        <taxon>Sphingobacteriia</taxon>
        <taxon>Sphingobacteriales</taxon>
        <taxon>Sphingobacteriaceae</taxon>
        <taxon>Albibacterium</taxon>
    </lineage>
</organism>
<dbReference type="AlphaFoldDB" id="A0A4R1M4V5"/>
<comment type="subcellular location">
    <subcellularLocation>
        <location evidence="1">Cell outer membrane</location>
        <topology evidence="1">Multi-pass membrane protein</topology>
    </subcellularLocation>
</comment>